<reference evidence="1" key="1">
    <citation type="submission" date="2018-06" db="EMBL/GenBank/DDBJ databases">
        <authorList>
            <person name="Zhirakovskaya E."/>
        </authorList>
    </citation>
    <scope>NUCLEOTIDE SEQUENCE</scope>
</reference>
<dbReference type="AlphaFoldDB" id="A0A3B0Y6F8"/>
<gene>
    <name evidence="1" type="ORF">MNBD_GAMMA10-2212</name>
</gene>
<name>A0A3B0Y6F8_9ZZZZ</name>
<proteinExistence type="predicted"/>
<sequence>MVCSCRSRFNGDIAKIKELIQLACLFARSFQHENRYVERLHANFHAENYEQIFCATYKNQLTAQ</sequence>
<protein>
    <submittedName>
        <fullName evidence="1">Uncharacterized protein</fullName>
    </submittedName>
</protein>
<accession>A0A3B0Y6F8</accession>
<dbReference type="EMBL" id="UOFJ01000663">
    <property type="protein sequence ID" value="VAW72420.1"/>
    <property type="molecule type" value="Genomic_DNA"/>
</dbReference>
<evidence type="ECO:0000313" key="1">
    <source>
        <dbReference type="EMBL" id="VAW72420.1"/>
    </source>
</evidence>
<organism evidence="1">
    <name type="scientific">hydrothermal vent metagenome</name>
    <dbReference type="NCBI Taxonomy" id="652676"/>
    <lineage>
        <taxon>unclassified sequences</taxon>
        <taxon>metagenomes</taxon>
        <taxon>ecological metagenomes</taxon>
    </lineage>
</organism>